<accession>A0ABD1B3F6</accession>
<dbReference type="Proteomes" id="UP001558713">
    <property type="component" value="Unassembled WGS sequence"/>
</dbReference>
<organism evidence="1 2">
    <name type="scientific">Cardamine amara subsp. amara</name>
    <dbReference type="NCBI Taxonomy" id="228776"/>
    <lineage>
        <taxon>Eukaryota</taxon>
        <taxon>Viridiplantae</taxon>
        <taxon>Streptophyta</taxon>
        <taxon>Embryophyta</taxon>
        <taxon>Tracheophyta</taxon>
        <taxon>Spermatophyta</taxon>
        <taxon>Magnoliopsida</taxon>
        <taxon>eudicotyledons</taxon>
        <taxon>Gunneridae</taxon>
        <taxon>Pentapetalae</taxon>
        <taxon>rosids</taxon>
        <taxon>malvids</taxon>
        <taxon>Brassicales</taxon>
        <taxon>Brassicaceae</taxon>
        <taxon>Cardamineae</taxon>
        <taxon>Cardamine</taxon>
    </lineage>
</organism>
<gene>
    <name evidence="1" type="ORF">V5N11_030891</name>
</gene>
<reference evidence="1 2" key="1">
    <citation type="submission" date="2024-04" db="EMBL/GenBank/DDBJ databases">
        <title>Genome assembly C_amara_ONT_v2.</title>
        <authorList>
            <person name="Yant L."/>
            <person name="Moore C."/>
            <person name="Slenker M."/>
        </authorList>
    </citation>
    <scope>NUCLEOTIDE SEQUENCE [LARGE SCALE GENOMIC DNA]</scope>
    <source>
        <tissue evidence="1">Leaf</tissue>
    </source>
</reference>
<comment type="caution">
    <text evidence="1">The sequence shown here is derived from an EMBL/GenBank/DDBJ whole genome shotgun (WGS) entry which is preliminary data.</text>
</comment>
<name>A0ABD1B3F6_CARAN</name>
<evidence type="ECO:0000313" key="1">
    <source>
        <dbReference type="EMBL" id="KAL1213498.1"/>
    </source>
</evidence>
<dbReference type="PANTHER" id="PTHR11439">
    <property type="entry name" value="GAG-POL-RELATED RETROTRANSPOSON"/>
    <property type="match status" value="1"/>
</dbReference>
<proteinExistence type="predicted"/>
<evidence type="ECO:0000313" key="2">
    <source>
        <dbReference type="Proteomes" id="UP001558713"/>
    </source>
</evidence>
<keyword evidence="2" id="KW-1185">Reference proteome</keyword>
<dbReference type="AlphaFoldDB" id="A0ABD1B3F6"/>
<dbReference type="CDD" id="cd09272">
    <property type="entry name" value="RNase_HI_RT_Ty1"/>
    <property type="match status" value="1"/>
</dbReference>
<dbReference type="PANTHER" id="PTHR11439:SF517">
    <property type="entry name" value="CYSTEINE-RICH RLK (RECEPTOR-LIKE PROTEIN KINASE) 8"/>
    <property type="match status" value="1"/>
</dbReference>
<sequence>MWNCNSVKNPIVPGAVITKEGKKGTDATLYKQLVGCLMYLTVTRPDLMFVVCLIAHFMADPKEEHMLIAKRVLRFLKGTLDIGVFYGRSPNMNLVGYTDNDYARDVEDRQSTFGYMFMLNGAAICWSSRKQDIVTLSSTAATSSACHCVWLKGMLQELNAVSDECINIMCDNSSVIKLSKNQVMLRRTKHIDVRYHYLCNLTNEGVMKLVFCGTNYQVADILTKPIKLDQFEKLRWSLGVQRLEG</sequence>
<dbReference type="EMBL" id="JBANAX010000339">
    <property type="protein sequence ID" value="KAL1213498.1"/>
    <property type="molecule type" value="Genomic_DNA"/>
</dbReference>
<protein>
    <submittedName>
        <fullName evidence="1">Retrovirus-related Pol polyprotein from transposon RE1</fullName>
    </submittedName>
</protein>